<dbReference type="HOGENOM" id="CLU_025145_3_1_1"/>
<feature type="domain" description="J" evidence="3">
    <location>
        <begin position="7"/>
        <end position="71"/>
    </location>
</feature>
<dbReference type="Proteomes" id="UP000054097">
    <property type="component" value="Unassembled WGS sequence"/>
</dbReference>
<dbReference type="PRINTS" id="PR00625">
    <property type="entry name" value="JDOMAIN"/>
</dbReference>
<feature type="compositionally biased region" description="Low complexity" evidence="2">
    <location>
        <begin position="214"/>
        <end position="224"/>
    </location>
</feature>
<keyword evidence="5" id="KW-1185">Reference proteome</keyword>
<sequence length="539" mass="57709">MAPVDTTYYDLLGVGPEATDADLKKAYRKQAIKYHPDKNPSADAEEKFKDIAKAYQVLSDSNLRAVYDKHGIQEVGPLGGGQGGVEDPSAFFAAVFGGDKFHDYIGEISLMKEMTSVTEAMMSEEEKEEFNGTAKTPPVAGSSEDTPAATTPGVPHPEQKTEGAAPTTEAPTSSPPTQDGPSVVHAPHTGDKKEKEKEPASAAPEASTSTGHVATSASGTATPTTKERLEKEHASVPRKRAKLTPEQKAKIDQIGEERDKAMEARIDELTRKLKDRLRPFVEAQHPGAKDDPETKAWEAKMHREAEDLKLESFGVELLHTIGNLYIMKGTSFMKSRKMLGIPGFFSRLKEKGAMLKDAWGVIGSAVGVQSTLIEMQKALERGEVPEEELKALESDVTGKVLLASWRGTRMEVTQVLHRVCENVLREPGVPEAVLVNRAKGLLLCGAIFKSIKADESDAERRELESIVAEAAAGKSKAKELRKKAFEENQKRALEEKAAAAKAGSSKAGASAAAAAPAPAAASTEKAKVSMDASASGAKA</sequence>
<accession>A0A0C2WIG3</accession>
<feature type="region of interest" description="Disordered" evidence="2">
    <location>
        <begin position="505"/>
        <end position="539"/>
    </location>
</feature>
<organism evidence="4 5">
    <name type="scientific">Serendipita vermifera MAFF 305830</name>
    <dbReference type="NCBI Taxonomy" id="933852"/>
    <lineage>
        <taxon>Eukaryota</taxon>
        <taxon>Fungi</taxon>
        <taxon>Dikarya</taxon>
        <taxon>Basidiomycota</taxon>
        <taxon>Agaricomycotina</taxon>
        <taxon>Agaricomycetes</taxon>
        <taxon>Sebacinales</taxon>
        <taxon>Serendipitaceae</taxon>
        <taxon>Serendipita</taxon>
    </lineage>
</organism>
<dbReference type="SMART" id="SM00271">
    <property type="entry name" value="DnaJ"/>
    <property type="match status" value="1"/>
</dbReference>
<keyword evidence="1" id="KW-0175">Coiled coil</keyword>
<dbReference type="InterPro" id="IPR018253">
    <property type="entry name" value="DnaJ_domain_CS"/>
</dbReference>
<dbReference type="GO" id="GO:0016558">
    <property type="term" value="P:protein import into peroxisome matrix"/>
    <property type="evidence" value="ECO:0007669"/>
    <property type="project" value="TreeGrafter"/>
</dbReference>
<dbReference type="Pfam" id="PF14308">
    <property type="entry name" value="DnaJ-X"/>
    <property type="match status" value="1"/>
</dbReference>
<feature type="compositionally biased region" description="Basic and acidic residues" evidence="2">
    <location>
        <begin position="188"/>
        <end position="199"/>
    </location>
</feature>
<dbReference type="STRING" id="933852.A0A0C2WIG3"/>
<evidence type="ECO:0000259" key="3">
    <source>
        <dbReference type="PROSITE" id="PS50076"/>
    </source>
</evidence>
<dbReference type="InterPro" id="IPR026894">
    <property type="entry name" value="DnaJ_X"/>
</dbReference>
<evidence type="ECO:0000313" key="4">
    <source>
        <dbReference type="EMBL" id="KIM26138.1"/>
    </source>
</evidence>
<dbReference type="SUPFAM" id="SSF46565">
    <property type="entry name" value="Chaperone J-domain"/>
    <property type="match status" value="1"/>
</dbReference>
<dbReference type="EMBL" id="KN824308">
    <property type="protein sequence ID" value="KIM26138.1"/>
    <property type="molecule type" value="Genomic_DNA"/>
</dbReference>
<feature type="compositionally biased region" description="Basic and acidic residues" evidence="2">
    <location>
        <begin position="225"/>
        <end position="235"/>
    </location>
</feature>
<dbReference type="InterPro" id="IPR052814">
    <property type="entry name" value="Peroxisomal_DnaJ"/>
</dbReference>
<proteinExistence type="predicted"/>
<dbReference type="OrthoDB" id="552049at2759"/>
<evidence type="ECO:0000313" key="5">
    <source>
        <dbReference type="Proteomes" id="UP000054097"/>
    </source>
</evidence>
<name>A0A0C2WIG3_SERVB</name>
<feature type="coiled-coil region" evidence="1">
    <location>
        <begin position="476"/>
        <end position="503"/>
    </location>
</feature>
<dbReference type="PANTHER" id="PTHR45006">
    <property type="entry name" value="DNAJ-LIKE PROTEIN 1"/>
    <property type="match status" value="1"/>
</dbReference>
<reference evidence="5" key="2">
    <citation type="submission" date="2015-01" db="EMBL/GenBank/DDBJ databases">
        <title>Evolutionary Origins and Diversification of the Mycorrhizal Mutualists.</title>
        <authorList>
            <consortium name="DOE Joint Genome Institute"/>
            <consortium name="Mycorrhizal Genomics Consortium"/>
            <person name="Kohler A."/>
            <person name="Kuo A."/>
            <person name="Nagy L.G."/>
            <person name="Floudas D."/>
            <person name="Copeland A."/>
            <person name="Barry K.W."/>
            <person name="Cichocki N."/>
            <person name="Veneault-Fourrey C."/>
            <person name="LaButti K."/>
            <person name="Lindquist E.A."/>
            <person name="Lipzen A."/>
            <person name="Lundell T."/>
            <person name="Morin E."/>
            <person name="Murat C."/>
            <person name="Riley R."/>
            <person name="Ohm R."/>
            <person name="Sun H."/>
            <person name="Tunlid A."/>
            <person name="Henrissat B."/>
            <person name="Grigoriev I.V."/>
            <person name="Hibbett D.S."/>
            <person name="Martin F."/>
        </authorList>
    </citation>
    <scope>NUCLEOTIDE SEQUENCE [LARGE SCALE GENOMIC DNA]</scope>
    <source>
        <strain evidence="5">MAFF 305830</strain>
    </source>
</reference>
<protein>
    <recommendedName>
        <fullName evidence="3">J domain-containing protein</fullName>
    </recommendedName>
</protein>
<feature type="region of interest" description="Disordered" evidence="2">
    <location>
        <begin position="120"/>
        <end position="249"/>
    </location>
</feature>
<reference evidence="4 5" key="1">
    <citation type="submission" date="2014-04" db="EMBL/GenBank/DDBJ databases">
        <authorList>
            <consortium name="DOE Joint Genome Institute"/>
            <person name="Kuo A."/>
            <person name="Zuccaro A."/>
            <person name="Kohler A."/>
            <person name="Nagy L.G."/>
            <person name="Floudas D."/>
            <person name="Copeland A."/>
            <person name="Barry K.W."/>
            <person name="Cichocki N."/>
            <person name="Veneault-Fourrey C."/>
            <person name="LaButti K."/>
            <person name="Lindquist E.A."/>
            <person name="Lipzen A."/>
            <person name="Lundell T."/>
            <person name="Morin E."/>
            <person name="Murat C."/>
            <person name="Sun H."/>
            <person name="Tunlid A."/>
            <person name="Henrissat B."/>
            <person name="Grigoriev I.V."/>
            <person name="Hibbett D.S."/>
            <person name="Martin F."/>
            <person name="Nordberg H.P."/>
            <person name="Cantor M.N."/>
            <person name="Hua S.X."/>
        </authorList>
    </citation>
    <scope>NUCLEOTIDE SEQUENCE [LARGE SCALE GENOMIC DNA]</scope>
    <source>
        <strain evidence="4 5">MAFF 305830</strain>
    </source>
</reference>
<dbReference type="AlphaFoldDB" id="A0A0C2WIG3"/>
<dbReference type="PANTHER" id="PTHR45006:SF1">
    <property type="entry name" value="DNAJ-LIKE PROTEIN 1"/>
    <property type="match status" value="1"/>
</dbReference>
<evidence type="ECO:0000256" key="2">
    <source>
        <dbReference type="SAM" id="MobiDB-lite"/>
    </source>
</evidence>
<dbReference type="PROSITE" id="PS00636">
    <property type="entry name" value="DNAJ_1"/>
    <property type="match status" value="1"/>
</dbReference>
<dbReference type="InterPro" id="IPR001623">
    <property type="entry name" value="DnaJ_domain"/>
</dbReference>
<gene>
    <name evidence="4" type="ORF">M408DRAFT_25577</name>
</gene>
<feature type="compositionally biased region" description="Low complexity" evidence="2">
    <location>
        <begin position="162"/>
        <end position="177"/>
    </location>
</feature>
<dbReference type="GO" id="GO:0005829">
    <property type="term" value="C:cytosol"/>
    <property type="evidence" value="ECO:0007669"/>
    <property type="project" value="TreeGrafter"/>
</dbReference>
<dbReference type="InterPro" id="IPR036869">
    <property type="entry name" value="J_dom_sf"/>
</dbReference>
<feature type="compositionally biased region" description="Low complexity" evidence="2">
    <location>
        <begin position="505"/>
        <end position="522"/>
    </location>
</feature>
<dbReference type="Gene3D" id="1.10.287.110">
    <property type="entry name" value="DnaJ domain"/>
    <property type="match status" value="1"/>
</dbReference>
<dbReference type="PROSITE" id="PS50076">
    <property type="entry name" value="DNAJ_2"/>
    <property type="match status" value="1"/>
</dbReference>
<dbReference type="Pfam" id="PF00226">
    <property type="entry name" value="DnaJ"/>
    <property type="match status" value="1"/>
</dbReference>
<dbReference type="CDD" id="cd06257">
    <property type="entry name" value="DnaJ"/>
    <property type="match status" value="1"/>
</dbReference>
<evidence type="ECO:0000256" key="1">
    <source>
        <dbReference type="SAM" id="Coils"/>
    </source>
</evidence>